<gene>
    <name evidence="6" type="ORF">ACM44_10480</name>
</gene>
<dbReference type="InterPro" id="IPR058647">
    <property type="entry name" value="BSH_CzcB-like"/>
</dbReference>
<feature type="domain" description="CzcB-like C-terminal circularly permuted SH3-like" evidence="5">
    <location>
        <begin position="312"/>
        <end position="371"/>
    </location>
</feature>
<organism evidence="6 7">
    <name type="scientific">Chryseobacterium koreense CCUG 49689</name>
    <dbReference type="NCBI Taxonomy" id="1304281"/>
    <lineage>
        <taxon>Bacteria</taxon>
        <taxon>Pseudomonadati</taxon>
        <taxon>Bacteroidota</taxon>
        <taxon>Flavobacteriia</taxon>
        <taxon>Flavobacteriales</taxon>
        <taxon>Weeksellaceae</taxon>
        <taxon>Chryseobacterium group</taxon>
        <taxon>Chryseobacterium</taxon>
    </lineage>
</organism>
<dbReference type="PANTHER" id="PTHR30097">
    <property type="entry name" value="CATION EFFLUX SYSTEM PROTEIN CUSB"/>
    <property type="match status" value="1"/>
</dbReference>
<keyword evidence="2" id="KW-0813">Transport</keyword>
<dbReference type="InterPro" id="IPR051909">
    <property type="entry name" value="MFP_Cation_Efflux"/>
</dbReference>
<reference evidence="6 7" key="1">
    <citation type="journal article" date="2004" name="Int. J. Syst. Evol. Microbiol.">
        <title>Kaistella koreensis gen. nov., sp. nov., a novel member of the Chryseobacterium-Bergeyella-Riemerella branch.</title>
        <authorList>
            <person name="Kim M.K."/>
            <person name="Im W.T."/>
            <person name="Shin Y.K."/>
            <person name="Lim J.H."/>
            <person name="Kim S.H."/>
            <person name="Lee B.C."/>
            <person name="Park M.Y."/>
            <person name="Lee K.Y."/>
            <person name="Lee S.T."/>
        </authorList>
    </citation>
    <scope>NUCLEOTIDE SEQUENCE [LARGE SCALE GENOMIC DNA]</scope>
    <source>
        <strain evidence="6 7">CCUG 49689</strain>
    </source>
</reference>
<evidence type="ECO:0000313" key="6">
    <source>
        <dbReference type="EMBL" id="KMQ70797.1"/>
    </source>
</evidence>
<evidence type="ECO:0000259" key="3">
    <source>
        <dbReference type="Pfam" id="PF25954"/>
    </source>
</evidence>
<proteinExistence type="inferred from homology"/>
<dbReference type="Pfam" id="PF25975">
    <property type="entry name" value="CzcB_C"/>
    <property type="match status" value="1"/>
</dbReference>
<dbReference type="AlphaFoldDB" id="A0A0J7IXS3"/>
<evidence type="ECO:0000313" key="7">
    <source>
        <dbReference type="Proteomes" id="UP000035900"/>
    </source>
</evidence>
<name>A0A0J7IXS3_9FLAO</name>
<dbReference type="Gene3D" id="2.40.420.20">
    <property type="match status" value="1"/>
</dbReference>
<evidence type="ECO:0000259" key="5">
    <source>
        <dbReference type="Pfam" id="PF25975"/>
    </source>
</evidence>
<dbReference type="Pfam" id="PF25954">
    <property type="entry name" value="Beta-barrel_RND_2"/>
    <property type="match status" value="1"/>
</dbReference>
<feature type="domain" description="CusB-like beta-barrel" evidence="3">
    <location>
        <begin position="229"/>
        <end position="305"/>
    </location>
</feature>
<evidence type="ECO:0000256" key="1">
    <source>
        <dbReference type="ARBA" id="ARBA00009477"/>
    </source>
</evidence>
<evidence type="ECO:0000256" key="2">
    <source>
        <dbReference type="ARBA" id="ARBA00022448"/>
    </source>
</evidence>
<dbReference type="PROSITE" id="PS51257">
    <property type="entry name" value="PROKAR_LIPOPROTEIN"/>
    <property type="match status" value="1"/>
</dbReference>
<dbReference type="Gene3D" id="1.10.287.470">
    <property type="entry name" value="Helix hairpin bin"/>
    <property type="match status" value="1"/>
</dbReference>
<accession>A0A0J7IXS3</accession>
<feature type="domain" description="CzcB-like barrel-sandwich hybrid" evidence="4">
    <location>
        <begin position="83"/>
        <end position="218"/>
    </location>
</feature>
<dbReference type="SUPFAM" id="SSF111369">
    <property type="entry name" value="HlyD-like secretion proteins"/>
    <property type="match status" value="1"/>
</dbReference>
<sequence>MTTFKIKVRKTFFVPIVSLVILSCHGKGEEGKIEDFAISNDTIAVGSQAKVKSQLKTFTVETQEYRPELLSAGTVKAIPNLYAEIAPPFSGRVTAVHLRLGLKVKPGTPLFEMTSAEFTDAQKLFFQAKSEYQNAGLTMKRQQDLKAHGVGAEKDLEEAETNYQIKQKEYQNAMASLKIFNVDVNKLVFGQPLVVRSPIAGEVITNEVVMGQFIKSDDPPRAKVAELGKVWVVGMVKEKDLRFIQGLDNAEVSIAAFPDKKIKGSIYHIDEIVNEDTRSVQVLIECPNTDRLLKPGMYVTVKLMDNPTNAIFVPEKSLLQYNDKSYVMLQVGKDRYVKRYVETGITDQGKIQILSGLANGDVIISEGAFYLLDAK</sequence>
<dbReference type="InterPro" id="IPR058792">
    <property type="entry name" value="Beta-barrel_RND_2"/>
</dbReference>
<dbReference type="PANTHER" id="PTHR30097:SF16">
    <property type="entry name" value="CATION EFFLUX SYSTEM (CZCB-LIKE)"/>
    <property type="match status" value="1"/>
</dbReference>
<dbReference type="NCBIfam" id="TIGR01730">
    <property type="entry name" value="RND_mfp"/>
    <property type="match status" value="1"/>
</dbReference>
<dbReference type="InterPro" id="IPR058649">
    <property type="entry name" value="CzcB_C"/>
</dbReference>
<dbReference type="PATRIC" id="fig|1304281.5.peg.2257"/>
<dbReference type="Proteomes" id="UP000035900">
    <property type="component" value="Unassembled WGS sequence"/>
</dbReference>
<dbReference type="Pfam" id="PF25973">
    <property type="entry name" value="BSH_CzcB"/>
    <property type="match status" value="1"/>
</dbReference>
<dbReference type="Gene3D" id="2.40.30.170">
    <property type="match status" value="1"/>
</dbReference>
<dbReference type="GO" id="GO:0022857">
    <property type="term" value="F:transmembrane transporter activity"/>
    <property type="evidence" value="ECO:0007669"/>
    <property type="project" value="InterPro"/>
</dbReference>
<dbReference type="STRING" id="1304281.ACM44_10480"/>
<dbReference type="InterPro" id="IPR006143">
    <property type="entry name" value="RND_pump_MFP"/>
</dbReference>
<comment type="caution">
    <text evidence="6">The sequence shown here is derived from an EMBL/GenBank/DDBJ whole genome shotgun (WGS) entry which is preliminary data.</text>
</comment>
<protein>
    <submittedName>
        <fullName evidence="6">Uncharacterized protein</fullName>
    </submittedName>
</protein>
<comment type="similarity">
    <text evidence="1">Belongs to the membrane fusion protein (MFP) (TC 8.A.1) family.</text>
</comment>
<evidence type="ECO:0000259" key="4">
    <source>
        <dbReference type="Pfam" id="PF25973"/>
    </source>
</evidence>
<dbReference type="GO" id="GO:0016020">
    <property type="term" value="C:membrane"/>
    <property type="evidence" value="ECO:0007669"/>
    <property type="project" value="InterPro"/>
</dbReference>
<dbReference type="EMBL" id="LFNG01000013">
    <property type="protein sequence ID" value="KMQ70797.1"/>
    <property type="molecule type" value="Genomic_DNA"/>
</dbReference>
<keyword evidence="7" id="KW-1185">Reference proteome</keyword>
<dbReference type="FunFam" id="2.40.30.170:FF:000010">
    <property type="entry name" value="Efflux RND transporter periplasmic adaptor subunit"/>
    <property type="match status" value="1"/>
</dbReference>